<dbReference type="Proteomes" id="UP000228641">
    <property type="component" value="Unassembled WGS sequence"/>
</dbReference>
<evidence type="ECO:0000313" key="2">
    <source>
        <dbReference type="EMBL" id="PJF01521.1"/>
    </source>
</evidence>
<reference evidence="2 3" key="1">
    <citation type="submission" date="2017-11" db="EMBL/GenBank/DDBJ databases">
        <title>Genome sequencing of Prevotella intermedia KCOM 1779.</title>
        <authorList>
            <person name="Kook J.-K."/>
            <person name="Park S.-N."/>
            <person name="Lim Y.K."/>
        </authorList>
    </citation>
    <scope>NUCLEOTIDE SEQUENCE [LARGE SCALE GENOMIC DNA]</scope>
    <source>
        <strain evidence="2 3">KCOM 1779</strain>
    </source>
</reference>
<accession>A0A2M8MBE4</accession>
<dbReference type="EMBL" id="PGGD01000001">
    <property type="protein sequence ID" value="PJF01521.1"/>
    <property type="molecule type" value="Genomic_DNA"/>
</dbReference>
<sequence>MTNQRSYLDWGDNMHVVRKENGGITMTEGELVRFFGVMWMKLNRRLHTQMPPNLHPEERNAGEEEVLGNGQFRGAPLYPSNKSV</sequence>
<gene>
    <name evidence="2" type="ORF">CUB97_07840</name>
</gene>
<evidence type="ECO:0000313" key="3">
    <source>
        <dbReference type="Proteomes" id="UP000228641"/>
    </source>
</evidence>
<proteinExistence type="predicted"/>
<protein>
    <submittedName>
        <fullName evidence="2">Uncharacterized protein</fullName>
    </submittedName>
</protein>
<comment type="caution">
    <text evidence="2">The sequence shown here is derived from an EMBL/GenBank/DDBJ whole genome shotgun (WGS) entry which is preliminary data.</text>
</comment>
<feature type="region of interest" description="Disordered" evidence="1">
    <location>
        <begin position="50"/>
        <end position="84"/>
    </location>
</feature>
<evidence type="ECO:0000256" key="1">
    <source>
        <dbReference type="SAM" id="MobiDB-lite"/>
    </source>
</evidence>
<organism evidence="2 3">
    <name type="scientific">Prevotella intermedia</name>
    <dbReference type="NCBI Taxonomy" id="28131"/>
    <lineage>
        <taxon>Bacteria</taxon>
        <taxon>Pseudomonadati</taxon>
        <taxon>Bacteroidota</taxon>
        <taxon>Bacteroidia</taxon>
        <taxon>Bacteroidales</taxon>
        <taxon>Prevotellaceae</taxon>
        <taxon>Prevotella</taxon>
    </lineage>
</organism>
<name>A0A2M8MBE4_PREIN</name>
<dbReference type="AlphaFoldDB" id="A0A2M8MBE4"/>